<sequence length="528" mass="58836">MVANELALHPWETDFTLPETFNMVSLLLERHLTGSQADRTAIIYRDNEVTYRQLGRMTNQFGNVLANQGIKPGDRVVILLNDSPEYFAVYLGAMKMGAVPVPINMLATVKDLEFFIRDSEAAAVVMEPDIYAHLKDCLPEIPGIKTLLIKGEAATGTVELGQLINDASDQLDVYPTSKMDHSYWLYTSGTTGLPKGVIHLHKDLVYAVETWGRHVVDFTPDDRVFCSSKLYFSYGLNFAMYLPLYYGASVVINPDRPLPETILGMIEKYRPSGLFSVPTAYGQQLNYLEAAEKKPDLSSLRFCISAGEALPGSLLKRWRERFGIDILDGLGSSEVSLIFICNRPGKVRENASGLPLPGYAVEVRDELGKVLPANELGELWVKSNTLFAAYWKNPEKTAETLVDGWMKTGDMGHLDEDGYFFYSARANDTMKVSGIWVSPLEVEDALLSHPAVAECAVVGVEDDMGLIKPKAFINLKDGYQPGDEIAGELKVYVKQKLAPHKYPRIIEFVDELPKTATGKIQRYKLRQS</sequence>
<dbReference type="KEGG" id="dov:DSCO28_44180"/>
<name>A0A5K7ZUF3_9BACT</name>
<evidence type="ECO:0000259" key="3">
    <source>
        <dbReference type="Pfam" id="PF13193"/>
    </source>
</evidence>
<dbReference type="AlphaFoldDB" id="A0A5K7ZUF3"/>
<evidence type="ECO:0000313" key="4">
    <source>
        <dbReference type="EMBL" id="BBO83852.1"/>
    </source>
</evidence>
<dbReference type="InterPro" id="IPR011957">
    <property type="entry name" value="Benz_CoA_lig"/>
</dbReference>
<dbReference type="GO" id="GO:0044550">
    <property type="term" value="P:secondary metabolite biosynthetic process"/>
    <property type="evidence" value="ECO:0007669"/>
    <property type="project" value="TreeGrafter"/>
</dbReference>
<evidence type="ECO:0000256" key="1">
    <source>
        <dbReference type="ARBA" id="ARBA00022598"/>
    </source>
</evidence>
<dbReference type="InterPro" id="IPR000873">
    <property type="entry name" value="AMP-dep_synth/lig_dom"/>
</dbReference>
<dbReference type="SUPFAM" id="SSF56801">
    <property type="entry name" value="Acetyl-CoA synthetase-like"/>
    <property type="match status" value="1"/>
</dbReference>
<reference evidence="4 5" key="1">
    <citation type="submission" date="2019-11" db="EMBL/GenBank/DDBJ databases">
        <title>Comparative genomics of hydrocarbon-degrading Desulfosarcina strains.</title>
        <authorList>
            <person name="Watanabe M."/>
            <person name="Kojima H."/>
            <person name="Fukui M."/>
        </authorList>
    </citation>
    <scope>NUCLEOTIDE SEQUENCE [LARGE SCALE GENOMIC DNA]</scope>
    <source>
        <strain evidence="4 5">28bB2T</strain>
    </source>
</reference>
<feature type="domain" description="AMP-dependent synthetase/ligase" evidence="2">
    <location>
        <begin position="35"/>
        <end position="391"/>
    </location>
</feature>
<evidence type="ECO:0000259" key="2">
    <source>
        <dbReference type="Pfam" id="PF00501"/>
    </source>
</evidence>
<dbReference type="Pfam" id="PF13193">
    <property type="entry name" value="AMP-binding_C"/>
    <property type="match status" value="1"/>
</dbReference>
<dbReference type="Proteomes" id="UP000425960">
    <property type="component" value="Chromosome"/>
</dbReference>
<dbReference type="GO" id="GO:0016878">
    <property type="term" value="F:acid-thiol ligase activity"/>
    <property type="evidence" value="ECO:0007669"/>
    <property type="project" value="TreeGrafter"/>
</dbReference>
<dbReference type="InterPro" id="IPR025110">
    <property type="entry name" value="AMP-bd_C"/>
</dbReference>
<dbReference type="GO" id="GO:0005524">
    <property type="term" value="F:ATP binding"/>
    <property type="evidence" value="ECO:0007669"/>
    <property type="project" value="InterPro"/>
</dbReference>
<dbReference type="PANTHER" id="PTHR43352:SF1">
    <property type="entry name" value="ANTHRANILATE--COA LIGASE"/>
    <property type="match status" value="1"/>
</dbReference>
<organism evidence="4 5">
    <name type="scientific">Desulfosarcina ovata subsp. sediminis</name>
    <dbReference type="NCBI Taxonomy" id="885957"/>
    <lineage>
        <taxon>Bacteria</taxon>
        <taxon>Pseudomonadati</taxon>
        <taxon>Thermodesulfobacteriota</taxon>
        <taxon>Desulfobacteria</taxon>
        <taxon>Desulfobacterales</taxon>
        <taxon>Desulfosarcinaceae</taxon>
        <taxon>Desulfosarcina</taxon>
    </lineage>
</organism>
<dbReference type="RefSeq" id="WP_155323969.1">
    <property type="nucleotide sequence ID" value="NZ_AP021876.1"/>
</dbReference>
<dbReference type="EMBL" id="AP021876">
    <property type="protein sequence ID" value="BBO83852.1"/>
    <property type="molecule type" value="Genomic_DNA"/>
</dbReference>
<evidence type="ECO:0000313" key="5">
    <source>
        <dbReference type="Proteomes" id="UP000425960"/>
    </source>
</evidence>
<dbReference type="Gene3D" id="3.40.50.12780">
    <property type="entry name" value="N-terminal domain of ligase-like"/>
    <property type="match status" value="1"/>
</dbReference>
<dbReference type="InterPro" id="IPR042099">
    <property type="entry name" value="ANL_N_sf"/>
</dbReference>
<keyword evidence="1" id="KW-0436">Ligase</keyword>
<gene>
    <name evidence="4" type="ORF">DSCO28_44180</name>
</gene>
<dbReference type="Gene3D" id="3.30.300.30">
    <property type="match status" value="1"/>
</dbReference>
<feature type="domain" description="AMP-binding enzyme C-terminal" evidence="3">
    <location>
        <begin position="441"/>
        <end position="519"/>
    </location>
</feature>
<proteinExistence type="predicted"/>
<dbReference type="NCBIfam" id="TIGR02262">
    <property type="entry name" value="benz_CoA_lig"/>
    <property type="match status" value="1"/>
</dbReference>
<dbReference type="Pfam" id="PF00501">
    <property type="entry name" value="AMP-binding"/>
    <property type="match status" value="1"/>
</dbReference>
<dbReference type="GO" id="GO:0016405">
    <property type="term" value="F:CoA-ligase activity"/>
    <property type="evidence" value="ECO:0007669"/>
    <property type="project" value="InterPro"/>
</dbReference>
<protein>
    <submittedName>
        <fullName evidence="4">Acetyl-CoA synthetase</fullName>
    </submittedName>
</protein>
<accession>A0A5K7ZUF3</accession>
<dbReference type="PANTHER" id="PTHR43352">
    <property type="entry name" value="ACETYL-COA SYNTHETASE"/>
    <property type="match status" value="1"/>
</dbReference>
<dbReference type="InterPro" id="IPR045851">
    <property type="entry name" value="AMP-bd_C_sf"/>
</dbReference>